<feature type="transmembrane region" description="Helical" evidence="4">
    <location>
        <begin position="82"/>
        <end position="102"/>
    </location>
</feature>
<evidence type="ECO:0000313" key="7">
    <source>
        <dbReference type="Proteomes" id="UP001143328"/>
    </source>
</evidence>
<reference evidence="6" key="1">
    <citation type="journal article" date="2014" name="Int. J. Syst. Evol. Microbiol.">
        <title>Complete genome sequence of Corynebacterium casei LMG S-19264T (=DSM 44701T), isolated from a smear-ripened cheese.</title>
        <authorList>
            <consortium name="US DOE Joint Genome Institute (JGI-PGF)"/>
            <person name="Walter F."/>
            <person name="Albersmeier A."/>
            <person name="Kalinowski J."/>
            <person name="Ruckert C."/>
        </authorList>
    </citation>
    <scope>NUCLEOTIDE SEQUENCE</scope>
    <source>
        <strain evidence="6">VKM B-2935</strain>
    </source>
</reference>
<feature type="transmembrane region" description="Helical" evidence="4">
    <location>
        <begin position="368"/>
        <end position="388"/>
    </location>
</feature>
<dbReference type="PANTHER" id="PTHR23537">
    <property type="match status" value="1"/>
</dbReference>
<sequence>MTHGVPDAPQPSVMHAIVAGLCASLVGIGLARFAYTPLIPSLIEAHWFSANDVMYLGAANLVGYLAGALSGRPLARRLGGPWTLRLMMALASLAFLACAFPVSELWFFAWRFVSGLAGGAIMVLAATSVLPFIPGARKGLASGAIFLGLGMGIAASGTLVPLLLNLGLQQTWIGLGVLSGVLTAVSWAGWPRVPEGAPVVAHGTQAKTPAAMKLLYAQYALMAVALVPMMVFLVDYVARGLHWGAHWGAMVWVVYGIGAILGPMVYGALADRIGFGSTGRVVLGVQAVAIALLALNHSVPVLVVAVLVIGSFPPGIVPVNLGRIQHLLPGDLSAQNHAWSRATTAFALFQALAGYAYSYLYAVSGGNYTLLFAIGGGAVVLALALDFIGPSAKAASNY</sequence>
<proteinExistence type="predicted"/>
<comment type="caution">
    <text evidence="6">The sequence shown here is derived from an EMBL/GenBank/DDBJ whole genome shotgun (WGS) entry which is preliminary data.</text>
</comment>
<dbReference type="InterPro" id="IPR036259">
    <property type="entry name" value="MFS_trans_sf"/>
</dbReference>
<dbReference type="PANTHER" id="PTHR23537:SF1">
    <property type="entry name" value="SUGAR TRANSPORTER"/>
    <property type="match status" value="1"/>
</dbReference>
<feature type="transmembrane region" description="Helical" evidence="4">
    <location>
        <begin position="246"/>
        <end position="266"/>
    </location>
</feature>
<dbReference type="Proteomes" id="UP001143328">
    <property type="component" value="Unassembled WGS sequence"/>
</dbReference>
<keyword evidence="3 4" id="KW-0472">Membrane</keyword>
<feature type="transmembrane region" description="Helical" evidence="4">
    <location>
        <begin position="108"/>
        <end position="133"/>
    </location>
</feature>
<name>A0A9W6K9Q0_9PSED</name>
<keyword evidence="7" id="KW-1185">Reference proteome</keyword>
<feature type="transmembrane region" description="Helical" evidence="4">
    <location>
        <begin position="301"/>
        <end position="321"/>
    </location>
</feature>
<feature type="transmembrane region" description="Helical" evidence="4">
    <location>
        <begin position="172"/>
        <end position="193"/>
    </location>
</feature>
<dbReference type="GO" id="GO:0005886">
    <property type="term" value="C:plasma membrane"/>
    <property type="evidence" value="ECO:0007669"/>
    <property type="project" value="TreeGrafter"/>
</dbReference>
<feature type="transmembrane region" description="Helical" evidence="4">
    <location>
        <begin position="12"/>
        <end position="33"/>
    </location>
</feature>
<feature type="transmembrane region" description="Helical" evidence="4">
    <location>
        <begin position="53"/>
        <end position="70"/>
    </location>
</feature>
<evidence type="ECO:0000256" key="1">
    <source>
        <dbReference type="ARBA" id="ARBA00022692"/>
    </source>
</evidence>
<feature type="transmembrane region" description="Helical" evidence="4">
    <location>
        <begin position="342"/>
        <end position="362"/>
    </location>
</feature>
<organism evidence="6 7">
    <name type="scientific">Pseudomonas turukhanskensis</name>
    <dbReference type="NCBI Taxonomy" id="1806536"/>
    <lineage>
        <taxon>Bacteria</taxon>
        <taxon>Pseudomonadati</taxon>
        <taxon>Pseudomonadota</taxon>
        <taxon>Gammaproteobacteria</taxon>
        <taxon>Pseudomonadales</taxon>
        <taxon>Pseudomonadaceae</taxon>
        <taxon>Pseudomonas</taxon>
    </lineage>
</organism>
<dbReference type="InterPro" id="IPR010645">
    <property type="entry name" value="MFS_4"/>
</dbReference>
<dbReference type="Gene3D" id="1.20.1250.20">
    <property type="entry name" value="MFS general substrate transporter like domains"/>
    <property type="match status" value="2"/>
</dbReference>
<reference evidence="6" key="2">
    <citation type="submission" date="2023-01" db="EMBL/GenBank/DDBJ databases">
        <authorList>
            <person name="Sun Q."/>
            <person name="Evtushenko L."/>
        </authorList>
    </citation>
    <scope>NUCLEOTIDE SEQUENCE</scope>
    <source>
        <strain evidence="6">VKM B-2935</strain>
    </source>
</reference>
<evidence type="ECO:0000256" key="2">
    <source>
        <dbReference type="ARBA" id="ARBA00022989"/>
    </source>
</evidence>
<dbReference type="GO" id="GO:0022857">
    <property type="term" value="F:transmembrane transporter activity"/>
    <property type="evidence" value="ECO:0007669"/>
    <property type="project" value="InterPro"/>
</dbReference>
<evidence type="ECO:0000256" key="3">
    <source>
        <dbReference type="ARBA" id="ARBA00023136"/>
    </source>
</evidence>
<evidence type="ECO:0000259" key="5">
    <source>
        <dbReference type="PROSITE" id="PS50850"/>
    </source>
</evidence>
<dbReference type="PROSITE" id="PS50850">
    <property type="entry name" value="MFS"/>
    <property type="match status" value="1"/>
</dbReference>
<dbReference type="AlphaFoldDB" id="A0A9W6K9Q0"/>
<keyword evidence="2 4" id="KW-1133">Transmembrane helix</keyword>
<dbReference type="InterPro" id="IPR020846">
    <property type="entry name" value="MFS_dom"/>
</dbReference>
<evidence type="ECO:0000256" key="4">
    <source>
        <dbReference type="SAM" id="Phobius"/>
    </source>
</evidence>
<feature type="transmembrane region" description="Helical" evidence="4">
    <location>
        <begin position="145"/>
        <end position="166"/>
    </location>
</feature>
<protein>
    <submittedName>
        <fullName evidence="6">MFS transporter</fullName>
    </submittedName>
</protein>
<dbReference type="EMBL" id="BSFN01000014">
    <property type="protein sequence ID" value="GLK90846.1"/>
    <property type="molecule type" value="Genomic_DNA"/>
</dbReference>
<feature type="transmembrane region" description="Helical" evidence="4">
    <location>
        <begin position="214"/>
        <end position="234"/>
    </location>
</feature>
<feature type="domain" description="Major facilitator superfamily (MFS) profile" evidence="5">
    <location>
        <begin position="15"/>
        <end position="393"/>
    </location>
</feature>
<dbReference type="Pfam" id="PF06779">
    <property type="entry name" value="MFS_4"/>
    <property type="match status" value="1"/>
</dbReference>
<dbReference type="SUPFAM" id="SSF103473">
    <property type="entry name" value="MFS general substrate transporter"/>
    <property type="match status" value="1"/>
</dbReference>
<feature type="transmembrane region" description="Helical" evidence="4">
    <location>
        <begin position="278"/>
        <end position="295"/>
    </location>
</feature>
<accession>A0A9W6K9Q0</accession>
<keyword evidence="1 4" id="KW-0812">Transmembrane</keyword>
<evidence type="ECO:0000313" key="6">
    <source>
        <dbReference type="EMBL" id="GLK90846.1"/>
    </source>
</evidence>
<gene>
    <name evidence="6" type="ORF">GCM10017655_39100</name>
</gene>